<evidence type="ECO:0000313" key="2">
    <source>
        <dbReference type="EMBL" id="OGH86539.1"/>
    </source>
</evidence>
<feature type="region of interest" description="Disordered" evidence="1">
    <location>
        <begin position="194"/>
        <end position="218"/>
    </location>
</feature>
<comment type="caution">
    <text evidence="2">The sequence shown here is derived from an EMBL/GenBank/DDBJ whole genome shotgun (WGS) entry which is preliminary data.</text>
</comment>
<proteinExistence type="predicted"/>
<evidence type="ECO:0000256" key="1">
    <source>
        <dbReference type="SAM" id="MobiDB-lite"/>
    </source>
</evidence>
<organism evidence="2 3">
    <name type="scientific">Candidatus Magasanikbacteria bacterium RIFOXYC12_FULL_33_11</name>
    <dbReference type="NCBI Taxonomy" id="1798701"/>
    <lineage>
        <taxon>Bacteria</taxon>
        <taxon>Candidatus Magasanikiibacteriota</taxon>
    </lineage>
</organism>
<sequence>METAEFFIIFKAEEVPMHSDFYSSEQAKAELKDCRILLRHEIQDDQYREWLTPVMDMPLDLDNLDDHESLGFFVGLQATEHFKKGFKLGQVNPEAKLDEDLSLEGLEKLIDTQIAQLEDIEDLILDVLEFVEAELDDEELGEDLDQGEDMTMAVMENDAPNLFRNWVKILIKKIIESAYRAGFELAKSEPNFQFDDGPAPFDAESLQETLPLDTSNDD</sequence>
<accession>A0A1F6NRK9</accession>
<protein>
    <submittedName>
        <fullName evidence="2">Uncharacterized protein</fullName>
    </submittedName>
</protein>
<dbReference type="AlphaFoldDB" id="A0A1F6NRK9"/>
<reference evidence="2 3" key="1">
    <citation type="journal article" date="2016" name="Nat. Commun.">
        <title>Thousands of microbial genomes shed light on interconnected biogeochemical processes in an aquifer system.</title>
        <authorList>
            <person name="Anantharaman K."/>
            <person name="Brown C.T."/>
            <person name="Hug L.A."/>
            <person name="Sharon I."/>
            <person name="Castelle C.J."/>
            <person name="Probst A.J."/>
            <person name="Thomas B.C."/>
            <person name="Singh A."/>
            <person name="Wilkins M.J."/>
            <person name="Karaoz U."/>
            <person name="Brodie E.L."/>
            <person name="Williams K.H."/>
            <person name="Hubbard S.S."/>
            <person name="Banfield J.F."/>
        </authorList>
    </citation>
    <scope>NUCLEOTIDE SEQUENCE [LARGE SCALE GENOMIC DNA]</scope>
</reference>
<dbReference type="EMBL" id="MFQW01000014">
    <property type="protein sequence ID" value="OGH86539.1"/>
    <property type="molecule type" value="Genomic_DNA"/>
</dbReference>
<dbReference type="Proteomes" id="UP000178349">
    <property type="component" value="Unassembled WGS sequence"/>
</dbReference>
<evidence type="ECO:0000313" key="3">
    <source>
        <dbReference type="Proteomes" id="UP000178349"/>
    </source>
</evidence>
<gene>
    <name evidence="2" type="ORF">A2493_03190</name>
</gene>
<name>A0A1F6NRK9_9BACT</name>
<feature type="compositionally biased region" description="Polar residues" evidence="1">
    <location>
        <begin position="206"/>
        <end position="218"/>
    </location>
</feature>